<feature type="compositionally biased region" description="Polar residues" evidence="3">
    <location>
        <begin position="171"/>
        <end position="180"/>
    </location>
</feature>
<evidence type="ECO:0000313" key="5">
    <source>
        <dbReference type="Proteomes" id="UP000803884"/>
    </source>
</evidence>
<reference evidence="4 5" key="1">
    <citation type="journal article" date="2020" name="Microbiol. Resour. Announc.">
        <title>Draft Genome Sequence of a Cladosporium Species Isolated from the Mesophotic Ascidian Didemnum maculosum.</title>
        <authorList>
            <person name="Gioti A."/>
            <person name="Siaperas R."/>
            <person name="Nikolaivits E."/>
            <person name="Le Goff G."/>
            <person name="Ouazzani J."/>
            <person name="Kotoulas G."/>
            <person name="Topakas E."/>
        </authorList>
    </citation>
    <scope>NUCLEOTIDE SEQUENCE [LARGE SCALE GENOMIC DNA]</scope>
    <source>
        <strain evidence="4 5">TM138-S3</strain>
    </source>
</reference>
<feature type="compositionally biased region" description="Low complexity" evidence="3">
    <location>
        <begin position="812"/>
        <end position="822"/>
    </location>
</feature>
<dbReference type="InterPro" id="IPR011257">
    <property type="entry name" value="DNA_glycosylase"/>
</dbReference>
<dbReference type="GeneID" id="96004315"/>
<keyword evidence="2" id="KW-0539">Nucleus</keyword>
<dbReference type="RefSeq" id="XP_069231602.1">
    <property type="nucleotide sequence ID" value="XM_069371477.1"/>
</dbReference>
<feature type="compositionally biased region" description="Basic and acidic residues" evidence="3">
    <location>
        <begin position="839"/>
        <end position="867"/>
    </location>
</feature>
<feature type="compositionally biased region" description="Polar residues" evidence="3">
    <location>
        <begin position="68"/>
        <end position="79"/>
    </location>
</feature>
<dbReference type="EMBL" id="JAAQHG020000007">
    <property type="protein sequence ID" value="KAL1588497.1"/>
    <property type="molecule type" value="Genomic_DNA"/>
</dbReference>
<dbReference type="GO" id="GO:0006281">
    <property type="term" value="P:DNA repair"/>
    <property type="evidence" value="ECO:0007669"/>
    <property type="project" value="InterPro"/>
</dbReference>
<comment type="subcellular location">
    <subcellularLocation>
        <location evidence="1">Nucleus</location>
    </subcellularLocation>
</comment>
<feature type="compositionally biased region" description="Basic and acidic residues" evidence="3">
    <location>
        <begin position="104"/>
        <end position="124"/>
    </location>
</feature>
<feature type="compositionally biased region" description="Polar residues" evidence="3">
    <location>
        <begin position="676"/>
        <end position="689"/>
    </location>
</feature>
<feature type="compositionally biased region" description="Polar residues" evidence="3">
    <location>
        <begin position="634"/>
        <end position="649"/>
    </location>
</feature>
<proteinExistence type="predicted"/>
<keyword evidence="5" id="KW-1185">Reference proteome</keyword>
<name>A0AB34KWS0_9PEZI</name>
<dbReference type="GO" id="GO:0005634">
    <property type="term" value="C:nucleus"/>
    <property type="evidence" value="ECO:0007669"/>
    <property type="project" value="UniProtKB-SubCell"/>
</dbReference>
<dbReference type="GO" id="GO:0003677">
    <property type="term" value="F:DNA binding"/>
    <property type="evidence" value="ECO:0007669"/>
    <property type="project" value="InterPro"/>
</dbReference>
<dbReference type="Gene3D" id="1.10.340.30">
    <property type="entry name" value="Hypothetical protein, domain 2"/>
    <property type="match status" value="1"/>
</dbReference>
<evidence type="ECO:0000256" key="2">
    <source>
        <dbReference type="ARBA" id="ARBA00023242"/>
    </source>
</evidence>
<feature type="region of interest" description="Disordered" evidence="3">
    <location>
        <begin position="1"/>
        <end position="438"/>
    </location>
</feature>
<feature type="compositionally biased region" description="Acidic residues" evidence="3">
    <location>
        <begin position="555"/>
        <end position="569"/>
    </location>
</feature>
<gene>
    <name evidence="4" type="ORF">WHR41_02871</name>
</gene>
<evidence type="ECO:0000313" key="4">
    <source>
        <dbReference type="EMBL" id="KAL1588497.1"/>
    </source>
</evidence>
<feature type="compositionally biased region" description="Acidic residues" evidence="3">
    <location>
        <begin position="473"/>
        <end position="488"/>
    </location>
</feature>
<feature type="compositionally biased region" description="Low complexity" evidence="3">
    <location>
        <begin position="381"/>
        <end position="400"/>
    </location>
</feature>
<feature type="compositionally biased region" description="Basic and acidic residues" evidence="3">
    <location>
        <begin position="1176"/>
        <end position="1187"/>
    </location>
</feature>
<dbReference type="PANTHER" id="PTHR15074:SF0">
    <property type="entry name" value="METHYL-CPG-BINDING DOMAIN PROTEIN 4-LIKE PROTEIN"/>
    <property type="match status" value="1"/>
</dbReference>
<feature type="region of interest" description="Disordered" evidence="3">
    <location>
        <begin position="1156"/>
        <end position="1232"/>
    </location>
</feature>
<feature type="compositionally biased region" description="Polar residues" evidence="3">
    <location>
        <begin position="250"/>
        <end position="260"/>
    </location>
</feature>
<sequence length="1232" mass="134476">MAKRKRGQPLVSGDATQTPSQPDSKKQKTDGKSLGTPKPIKVKDGSNPLDRAPKVKNQRQKAQLRPEASQTEAQSQVSRSALKRKRQRQKVRKESKNPSASNEPKAKREESKSEALGRTNEKPHPLAPLSQPPPSKSKIKQPKTQTIIPTVPPPKAKRQPLDDKSTKDSPAVTSFTQVSSELPKEAESKLSKRQRRRQKLKAAKHSESANFGHSKGQSAEAAVQDASISAPANPFKPSSDVKERDPINASLLQRTTQTNLLPRPTKHWVHDAESDVEQPSIREVAQTNLLARPHKEWLQQDELDIPDTGNDMSQAEVPEHQSEAQAPSKHVQTNNGSVASPPQNERKVSSPRPNSQHAAPSSPEQSDSECSSEAETSAKLSVSTKPTQQTTKPVVKTVTSLSFPMTPQPASVPSNQKRASGLSGLRMDTGSFGGSVKPMSALKATSVPSYSSRGDAKAAFARFNNFAHNRDESDSDEGSESSDDSSDSESEREAEVKNAEVQKSSAKCDASPTGKSRPHMSSQDMPEEDGKGKFEQERKNEHDGALAQDHVTETSSEENESEVDDEQAVEEGNHDITTQRPEPPLVESSQAPTNESSDHPGIIHESRSNGAAQPGSRMERASDLPLFSDFYTRDPNQPANTNLPNSSSFLGAGLGGDPSGHGQSDDHSAGTKARPFSSQLASGELTSTQDTDDLYRSIEDVSREVFGSTRALPDCKLPQNLMDVITEHPVTESLSNHGLKKTLTGDRTPDKAIPLSYVPRGSSPMVWIVNDIEVGSDRAPDNAIETANEESEQEAERPLLHLPGNSKTRRYSSPLSSVSSLTPSPPPLDDLGRLAHVIEGNKDEHVDEHTSQTIEDGRYAESSEEKKRRMTGTTSKHFSPQKSLPKQEAKEPAPSQEDSSPLSSPTPSPPPPKPKRKQTGKTSTFFSPSPTKPLPRPPKGTSTSPVPPITAPHFGLIQEKLAHEPFWLLIAVTFLNKTAGRSAAPIFWSLKALYPTPLALSQASEADLVEMIASLGLQNQRAKRLVAIARAWFAGPPVRGVRYRTLHYPAKGDGKGIKRDELLEQDEQSCAGALEIGHIPGCGPYAWDSWRIFCRDVVRGVAEDYNGKGAVEGAEFEPEWKRVLPLDKELRACLRWMWLREGWVWDPVGGGRREATAEEMEGAKRGRMGFGDEGEEKFARKAAGKGDGEDEAGEVAPAKKSRRRSISRRGIDVESEYEEEPARKRSRRSKVG</sequence>
<dbReference type="AlphaFoldDB" id="A0AB34KWS0"/>
<feature type="compositionally biased region" description="Polar residues" evidence="3">
    <location>
        <begin position="871"/>
        <end position="884"/>
    </location>
</feature>
<feature type="compositionally biased region" description="Basic and acidic residues" evidence="3">
    <location>
        <begin position="596"/>
        <end position="607"/>
    </location>
</feature>
<protein>
    <recommendedName>
        <fullName evidence="6">HhH-GPD domain-containing protein</fullName>
    </recommendedName>
</protein>
<feature type="compositionally biased region" description="Basic residues" evidence="3">
    <location>
        <begin position="81"/>
        <end position="93"/>
    </location>
</feature>
<feature type="compositionally biased region" description="Polar residues" evidence="3">
    <location>
        <begin position="330"/>
        <end position="343"/>
    </location>
</feature>
<feature type="region of interest" description="Disordered" evidence="3">
    <location>
        <begin position="778"/>
        <end position="947"/>
    </location>
</feature>
<dbReference type="GO" id="GO:0003824">
    <property type="term" value="F:catalytic activity"/>
    <property type="evidence" value="ECO:0007669"/>
    <property type="project" value="InterPro"/>
</dbReference>
<dbReference type="InterPro" id="IPR045138">
    <property type="entry name" value="MeCP2/MBD4"/>
</dbReference>
<evidence type="ECO:0000256" key="1">
    <source>
        <dbReference type="ARBA" id="ARBA00004123"/>
    </source>
</evidence>
<feature type="compositionally biased region" description="Basic residues" evidence="3">
    <location>
        <begin position="191"/>
        <end position="203"/>
    </location>
</feature>
<comment type="caution">
    <text evidence="4">The sequence shown here is derived from an EMBL/GenBank/DDBJ whole genome shotgun (WGS) entry which is preliminary data.</text>
</comment>
<dbReference type="SUPFAM" id="SSF48150">
    <property type="entry name" value="DNA-glycosylase"/>
    <property type="match status" value="1"/>
</dbReference>
<evidence type="ECO:0008006" key="6">
    <source>
        <dbReference type="Google" id="ProtNLM"/>
    </source>
</evidence>
<evidence type="ECO:0000256" key="3">
    <source>
        <dbReference type="SAM" id="MobiDB-lite"/>
    </source>
</evidence>
<dbReference type="PANTHER" id="PTHR15074">
    <property type="entry name" value="METHYL-CPG-BINDING PROTEIN"/>
    <property type="match status" value="1"/>
</dbReference>
<dbReference type="Proteomes" id="UP000803884">
    <property type="component" value="Unassembled WGS sequence"/>
</dbReference>
<feature type="compositionally biased region" description="Basic and acidic residues" evidence="3">
    <location>
        <begin position="489"/>
        <end position="500"/>
    </location>
</feature>
<accession>A0AB34KWS0</accession>
<feature type="compositionally biased region" description="Basic and acidic residues" evidence="3">
    <location>
        <begin position="528"/>
        <end position="544"/>
    </location>
</feature>
<feature type="region of interest" description="Disordered" evidence="3">
    <location>
        <begin position="468"/>
        <end position="693"/>
    </location>
</feature>
<organism evidence="4 5">
    <name type="scientific">Cladosporium halotolerans</name>
    <dbReference type="NCBI Taxonomy" id="1052096"/>
    <lineage>
        <taxon>Eukaryota</taxon>
        <taxon>Fungi</taxon>
        <taxon>Dikarya</taxon>
        <taxon>Ascomycota</taxon>
        <taxon>Pezizomycotina</taxon>
        <taxon>Dothideomycetes</taxon>
        <taxon>Dothideomycetidae</taxon>
        <taxon>Cladosporiales</taxon>
        <taxon>Cladosporiaceae</taxon>
        <taxon>Cladosporium</taxon>
    </lineage>
</organism>
<feature type="compositionally biased region" description="Polar residues" evidence="3">
    <location>
        <begin position="401"/>
        <end position="418"/>
    </location>
</feature>
<feature type="compositionally biased region" description="Polar residues" evidence="3">
    <location>
        <begin position="208"/>
        <end position="217"/>
    </location>
</feature>